<dbReference type="AlphaFoldDB" id="A0A9W6S787"/>
<protein>
    <submittedName>
        <fullName evidence="1">Uncharacterized protein</fullName>
    </submittedName>
</protein>
<evidence type="ECO:0000313" key="2">
    <source>
        <dbReference type="Proteomes" id="UP001165074"/>
    </source>
</evidence>
<accession>A0A9W6S787</accession>
<reference evidence="1" key="1">
    <citation type="submission" date="2023-03" db="EMBL/GenBank/DDBJ databases">
        <title>Actinoallomurus iriomotensis NBRC 103684.</title>
        <authorList>
            <person name="Ichikawa N."/>
            <person name="Sato H."/>
            <person name="Tonouchi N."/>
        </authorList>
    </citation>
    <scope>NUCLEOTIDE SEQUENCE</scope>
    <source>
        <strain evidence="1">NBRC 103684</strain>
    </source>
</reference>
<comment type="caution">
    <text evidence="1">The sequence shown here is derived from an EMBL/GenBank/DDBJ whole genome shotgun (WGS) entry which is preliminary data.</text>
</comment>
<name>A0A9W6S787_9ACTN</name>
<keyword evidence="2" id="KW-1185">Reference proteome</keyword>
<evidence type="ECO:0000313" key="1">
    <source>
        <dbReference type="EMBL" id="GLY89640.1"/>
    </source>
</evidence>
<gene>
    <name evidence="1" type="ORF">Airi02_075690</name>
</gene>
<sequence>MRGLKDELAERGGGSRRQVKNWPSRSAVFGLSTLPSCLRYQRLSSRICRSMSDRAPEIMSRSRRCAADGVPPAGYVRDGVERVTPSVLAARAAALQIGHDLAHLGRLIRWALQQERRTAPMPAG</sequence>
<proteinExistence type="predicted"/>
<organism evidence="1 2">
    <name type="scientific">Actinoallomurus iriomotensis</name>
    <dbReference type="NCBI Taxonomy" id="478107"/>
    <lineage>
        <taxon>Bacteria</taxon>
        <taxon>Bacillati</taxon>
        <taxon>Actinomycetota</taxon>
        <taxon>Actinomycetes</taxon>
        <taxon>Streptosporangiales</taxon>
        <taxon>Thermomonosporaceae</taxon>
        <taxon>Actinoallomurus</taxon>
    </lineage>
</organism>
<dbReference type="Proteomes" id="UP001165074">
    <property type="component" value="Unassembled WGS sequence"/>
</dbReference>
<dbReference type="EMBL" id="BSTK01000014">
    <property type="protein sequence ID" value="GLY89640.1"/>
    <property type="molecule type" value="Genomic_DNA"/>
</dbReference>